<comment type="subcellular location">
    <subcellularLocation>
        <location evidence="1">Secreted</location>
    </subcellularLocation>
</comment>
<dbReference type="GO" id="GO:0005576">
    <property type="term" value="C:extracellular region"/>
    <property type="evidence" value="ECO:0007669"/>
    <property type="project" value="UniProtKB-SubCell"/>
</dbReference>
<reference evidence="6" key="1">
    <citation type="submission" date="2022-07" db="EMBL/GenBank/DDBJ databases">
        <authorList>
            <person name="Trinca V."/>
            <person name="Uliana J.V.C."/>
            <person name="Torres T.T."/>
            <person name="Ward R.J."/>
            <person name="Monesi N."/>
        </authorList>
    </citation>
    <scope>NUCLEOTIDE SEQUENCE</scope>
    <source>
        <strain evidence="6">HSMRA1968</strain>
        <tissue evidence="6">Whole embryos</tissue>
    </source>
</reference>
<feature type="chain" id="PRO_5040149171" evidence="5">
    <location>
        <begin position="21"/>
        <end position="415"/>
    </location>
</feature>
<dbReference type="Gene3D" id="1.10.238.20">
    <property type="entry name" value="Pheromone/general odorant binding protein domain"/>
    <property type="match status" value="1"/>
</dbReference>
<feature type="compositionally biased region" description="Basic and acidic residues" evidence="4">
    <location>
        <begin position="187"/>
        <end position="196"/>
    </location>
</feature>
<comment type="caution">
    <text evidence="6">The sequence shown here is derived from an EMBL/GenBank/DDBJ whole genome shotgun (WGS) entry which is preliminary data.</text>
</comment>
<dbReference type="CDD" id="cd23992">
    <property type="entry name" value="PBP_GOBP"/>
    <property type="match status" value="1"/>
</dbReference>
<gene>
    <name evidence="6" type="ORF">Bhyg_02922</name>
</gene>
<organism evidence="6 7">
    <name type="scientific">Pseudolycoriella hygida</name>
    <dbReference type="NCBI Taxonomy" id="35572"/>
    <lineage>
        <taxon>Eukaryota</taxon>
        <taxon>Metazoa</taxon>
        <taxon>Ecdysozoa</taxon>
        <taxon>Arthropoda</taxon>
        <taxon>Hexapoda</taxon>
        <taxon>Insecta</taxon>
        <taxon>Pterygota</taxon>
        <taxon>Neoptera</taxon>
        <taxon>Endopterygota</taxon>
        <taxon>Diptera</taxon>
        <taxon>Nematocera</taxon>
        <taxon>Sciaroidea</taxon>
        <taxon>Sciaridae</taxon>
        <taxon>Pseudolycoriella</taxon>
    </lineage>
</organism>
<keyword evidence="5" id="KW-0732">Signal</keyword>
<keyword evidence="7" id="KW-1185">Reference proteome</keyword>
<evidence type="ECO:0000256" key="3">
    <source>
        <dbReference type="ARBA" id="ARBA00022525"/>
    </source>
</evidence>
<dbReference type="EMBL" id="WJQU01000001">
    <property type="protein sequence ID" value="KAJ6647699.1"/>
    <property type="molecule type" value="Genomic_DNA"/>
</dbReference>
<dbReference type="Pfam" id="PF01395">
    <property type="entry name" value="PBP_GOBP"/>
    <property type="match status" value="1"/>
</dbReference>
<dbReference type="GO" id="GO:0005549">
    <property type="term" value="F:odorant binding"/>
    <property type="evidence" value="ECO:0007669"/>
    <property type="project" value="InterPro"/>
</dbReference>
<dbReference type="Proteomes" id="UP001151699">
    <property type="component" value="Chromosome A"/>
</dbReference>
<name>A0A9Q0NCF8_9DIPT</name>
<protein>
    <submittedName>
        <fullName evidence="6">50 kDa protein in type I retrotransposable element R1DM</fullName>
    </submittedName>
</protein>
<evidence type="ECO:0000256" key="5">
    <source>
        <dbReference type="SAM" id="SignalP"/>
    </source>
</evidence>
<keyword evidence="3" id="KW-0964">Secreted</keyword>
<feature type="region of interest" description="Disordered" evidence="4">
    <location>
        <begin position="169"/>
        <end position="196"/>
    </location>
</feature>
<evidence type="ECO:0000256" key="4">
    <source>
        <dbReference type="SAM" id="MobiDB-lite"/>
    </source>
</evidence>
<evidence type="ECO:0000256" key="1">
    <source>
        <dbReference type="ARBA" id="ARBA00004613"/>
    </source>
</evidence>
<dbReference type="InterPro" id="IPR006170">
    <property type="entry name" value="PBP/GOBP"/>
</dbReference>
<comment type="similarity">
    <text evidence="2">Belongs to the PBP/GOBP family.</text>
</comment>
<evidence type="ECO:0000313" key="7">
    <source>
        <dbReference type="Proteomes" id="UP001151699"/>
    </source>
</evidence>
<dbReference type="AlphaFoldDB" id="A0A9Q0NCF8"/>
<evidence type="ECO:0000313" key="6">
    <source>
        <dbReference type="EMBL" id="KAJ6647699.1"/>
    </source>
</evidence>
<dbReference type="InterPro" id="IPR036728">
    <property type="entry name" value="PBP_GOBP_sf"/>
</dbReference>
<evidence type="ECO:0000256" key="2">
    <source>
        <dbReference type="ARBA" id="ARBA00008098"/>
    </source>
</evidence>
<feature type="signal peptide" evidence="5">
    <location>
        <begin position="1"/>
        <end position="20"/>
    </location>
</feature>
<dbReference type="OrthoDB" id="6595846at2759"/>
<sequence>MKLLYSASLSLVILSSFCWAFTQEEIEISIKVKDECQIRTQATDEDVNNQLEMKLHKTRSGKCFLSCLQEYYKIVVDHKVSADGFKLIAAQIYEGNEEGIAIFSEMVDECHTVTDPDKCELSAKLMECIEKAAENRNFDRNTGTIENNNAANLRRVEICDEKISNTTKKSRKKKSDAVILIKPKKNQNSDKTEDDVKQNINPQSLKFSKICKGPNGGVAIVCDEKLIEKIVKEKLSDGYNVQAKIVRSKIKIVGIDKLLSSDEILSAIKNQNSLLESSDIKFIYSYVVKRTNTKSVVIEMDSELARKCLNIGELKIMWKKCHVYKQISLYSCYKCNGFNHKASQCKNEKSCRQCAGNHDVKQCDSDELICINCKIANKNFGLKLNLNHKLNSNQCTVYKNKVQALENQVAFDFSD</sequence>
<accession>A0A9Q0NCF8</accession>
<dbReference type="SUPFAM" id="SSF47565">
    <property type="entry name" value="Insect pheromone/odorant-binding proteins"/>
    <property type="match status" value="1"/>
</dbReference>
<proteinExistence type="inferred from homology"/>